<reference evidence="5" key="1">
    <citation type="submission" date="2018-02" db="EMBL/GenBank/DDBJ databases">
        <authorList>
            <person name="Hausmann B."/>
        </authorList>
    </citation>
    <scope>NUCLEOTIDE SEQUENCE [LARGE SCALE GENOMIC DNA]</scope>
    <source>
        <strain evidence="5">Peat soil MAG SbA1</strain>
    </source>
</reference>
<dbReference type="OrthoDB" id="5870696at2"/>
<dbReference type="InterPro" id="IPR020672">
    <property type="entry name" value="Ribose5P_isomerase_typA_subgr"/>
</dbReference>
<dbReference type="GO" id="GO:0005829">
    <property type="term" value="C:cytosol"/>
    <property type="evidence" value="ECO:0007669"/>
    <property type="project" value="TreeGrafter"/>
</dbReference>
<dbReference type="Gene3D" id="3.30.70.260">
    <property type="match status" value="1"/>
</dbReference>
<keyword evidence="2 3" id="KW-0413">Isomerase</keyword>
<dbReference type="AlphaFoldDB" id="A0A2U3KZN3"/>
<dbReference type="NCBIfam" id="NF001924">
    <property type="entry name" value="PRK00702.1"/>
    <property type="match status" value="1"/>
</dbReference>
<feature type="binding site" evidence="3">
    <location>
        <begin position="96"/>
        <end position="99"/>
    </location>
    <ligand>
        <name>substrate</name>
    </ligand>
</feature>
<comment type="catalytic activity">
    <reaction evidence="1 3">
        <text>aldehydo-D-ribose 5-phosphate = D-ribulose 5-phosphate</text>
        <dbReference type="Rhea" id="RHEA:14657"/>
        <dbReference type="ChEBI" id="CHEBI:58121"/>
        <dbReference type="ChEBI" id="CHEBI:58273"/>
        <dbReference type="EC" id="5.3.1.6"/>
    </reaction>
</comment>
<dbReference type="SUPFAM" id="SSF100950">
    <property type="entry name" value="NagB/RpiA/CoA transferase-like"/>
    <property type="match status" value="1"/>
</dbReference>
<dbReference type="Gene3D" id="3.40.50.1360">
    <property type="match status" value="1"/>
</dbReference>
<evidence type="ECO:0000256" key="1">
    <source>
        <dbReference type="ARBA" id="ARBA00001713"/>
    </source>
</evidence>
<sequence>MAHEQEKEAAARASLQFIKDGQVVGLGTGSTAAYFIKLLAEQVKNGLRIRGIPTSVWSRELALSLGIPLTTLDECQEIAVTVDGADEVDPQLRLIKGGGGAMLREKIVASATKQLVIVADSSKQVPVLGNFPVPVEVITFAQALVAKRIRELGAEVRQRTLGDGKPFLTDEKNHILDCRFGPIRDVEGLARQLSDMPGLVEHGLFVGMAGVALFAKGNQIIELRR</sequence>
<dbReference type="HAMAP" id="MF_00170">
    <property type="entry name" value="Rib_5P_isom_A"/>
    <property type="match status" value="1"/>
</dbReference>
<comment type="function">
    <text evidence="3">Catalyzes the reversible conversion of ribose-5-phosphate to ribulose 5-phosphate.</text>
</comment>
<dbReference type="PANTHER" id="PTHR11934">
    <property type="entry name" value="RIBOSE-5-PHOSPHATE ISOMERASE"/>
    <property type="match status" value="1"/>
</dbReference>
<dbReference type="Proteomes" id="UP000238701">
    <property type="component" value="Unassembled WGS sequence"/>
</dbReference>
<dbReference type="GO" id="GO:0004751">
    <property type="term" value="F:ribose-5-phosphate isomerase activity"/>
    <property type="evidence" value="ECO:0007669"/>
    <property type="project" value="UniProtKB-UniRule"/>
</dbReference>
<feature type="binding site" evidence="3">
    <location>
        <begin position="28"/>
        <end position="31"/>
    </location>
    <ligand>
        <name>substrate</name>
    </ligand>
</feature>
<comment type="similarity">
    <text evidence="3">Belongs to the ribose 5-phosphate isomerase family.</text>
</comment>
<dbReference type="UniPathway" id="UPA00115">
    <property type="reaction ID" value="UER00412"/>
</dbReference>
<organism evidence="4 5">
    <name type="scientific">Candidatus Sulfotelmatobacter kueseliae</name>
    <dbReference type="NCBI Taxonomy" id="2042962"/>
    <lineage>
        <taxon>Bacteria</taxon>
        <taxon>Pseudomonadati</taxon>
        <taxon>Acidobacteriota</taxon>
        <taxon>Terriglobia</taxon>
        <taxon>Terriglobales</taxon>
        <taxon>Candidatus Korobacteraceae</taxon>
        <taxon>Candidatus Sulfotelmatobacter</taxon>
    </lineage>
</organism>
<dbReference type="NCBIfam" id="TIGR00021">
    <property type="entry name" value="rpiA"/>
    <property type="match status" value="1"/>
</dbReference>
<comment type="subunit">
    <text evidence="3">Homodimer.</text>
</comment>
<dbReference type="InterPro" id="IPR004788">
    <property type="entry name" value="Ribose5P_isomerase_type_A"/>
</dbReference>
<comment type="pathway">
    <text evidence="3">Carbohydrate degradation; pentose phosphate pathway; D-ribose 5-phosphate from D-ribulose 5-phosphate (non-oxidative stage): step 1/1.</text>
</comment>
<feature type="binding site" evidence="3">
    <location>
        <position position="123"/>
    </location>
    <ligand>
        <name>substrate</name>
    </ligand>
</feature>
<evidence type="ECO:0000256" key="3">
    <source>
        <dbReference type="HAMAP-Rule" id="MF_00170"/>
    </source>
</evidence>
<dbReference type="InterPro" id="IPR037171">
    <property type="entry name" value="NagB/RpiA_transferase-like"/>
</dbReference>
<dbReference type="CDD" id="cd01398">
    <property type="entry name" value="RPI_A"/>
    <property type="match status" value="1"/>
</dbReference>
<feature type="active site" description="Proton acceptor" evidence="3">
    <location>
        <position position="105"/>
    </location>
</feature>
<protein>
    <recommendedName>
        <fullName evidence="3">Ribose-5-phosphate isomerase A</fullName>
        <ecNumber evidence="3">5.3.1.6</ecNumber>
    </recommendedName>
    <alternativeName>
        <fullName evidence="3">Phosphoriboisomerase A</fullName>
        <shortName evidence="3">PRI</shortName>
    </alternativeName>
</protein>
<evidence type="ECO:0000256" key="2">
    <source>
        <dbReference type="ARBA" id="ARBA00023235"/>
    </source>
</evidence>
<evidence type="ECO:0000313" key="5">
    <source>
        <dbReference type="Proteomes" id="UP000238701"/>
    </source>
</evidence>
<gene>
    <name evidence="3 4" type="primary">rpiA</name>
    <name evidence="4" type="ORF">SBA1_560012</name>
</gene>
<dbReference type="EC" id="5.3.1.6" evidence="3"/>
<proteinExistence type="inferred from homology"/>
<feature type="binding site" evidence="3">
    <location>
        <begin position="83"/>
        <end position="86"/>
    </location>
    <ligand>
        <name>substrate</name>
    </ligand>
</feature>
<dbReference type="PANTHER" id="PTHR11934:SF0">
    <property type="entry name" value="RIBOSE-5-PHOSPHATE ISOMERASE"/>
    <property type="match status" value="1"/>
</dbReference>
<dbReference type="Pfam" id="PF06026">
    <property type="entry name" value="Rib_5-P_isom_A"/>
    <property type="match status" value="1"/>
</dbReference>
<dbReference type="FunFam" id="3.40.50.1360:FF:000001">
    <property type="entry name" value="Ribose-5-phosphate isomerase A"/>
    <property type="match status" value="1"/>
</dbReference>
<dbReference type="GO" id="GO:0006014">
    <property type="term" value="P:D-ribose metabolic process"/>
    <property type="evidence" value="ECO:0007669"/>
    <property type="project" value="TreeGrafter"/>
</dbReference>
<evidence type="ECO:0000313" key="4">
    <source>
        <dbReference type="EMBL" id="SPF45144.1"/>
    </source>
</evidence>
<name>A0A2U3KZN3_9BACT</name>
<dbReference type="SUPFAM" id="SSF75445">
    <property type="entry name" value="D-ribose-5-phosphate isomerase (RpiA), lid domain"/>
    <property type="match status" value="1"/>
</dbReference>
<accession>A0A2U3KZN3</accession>
<dbReference type="GO" id="GO:0009052">
    <property type="term" value="P:pentose-phosphate shunt, non-oxidative branch"/>
    <property type="evidence" value="ECO:0007669"/>
    <property type="project" value="UniProtKB-UniRule"/>
</dbReference>
<dbReference type="EMBL" id="OMOD01000151">
    <property type="protein sequence ID" value="SPF45144.1"/>
    <property type="molecule type" value="Genomic_DNA"/>
</dbReference>